<keyword evidence="11" id="KW-1185">Reference proteome</keyword>
<keyword evidence="6" id="KW-0769">Symport</keyword>
<keyword evidence="7 9" id="KW-1133">Transmembrane helix</keyword>
<sequence>MDMAFLVGVLLVALGGILEGLFSIPVTKVKTWEFENIWGVGSLIALLLLPWPLSYFFVEDLSQLYASIPNSILISIVLCGFAWGIGGIYWGRAIATLGMALGVSILMGLINVFGSIVPLSVFEPNKIFTLGGGILILAVLIMIVGIIIISIAGKKKEQALVIRESKVVENKKTGIFRLGLIFCLISGILSSAVNFAFIIGAPITEEASKMRVHDYATSFAIWSLVFTANFSINVIYGFYTMLKKGTLKNLSKGSFSREWIGAVFMGLAWPGGIIIYGIGANAMGPYGAYAGFPMMILASILAGNLAGALGGEWKNTGVAPRRIMITGILVLCLAFSLLGYSTYVMNG</sequence>
<feature type="transmembrane region" description="Helical" evidence="9">
    <location>
        <begin position="219"/>
        <end position="239"/>
    </location>
</feature>
<feature type="transmembrane region" description="Helical" evidence="9">
    <location>
        <begin position="259"/>
        <end position="278"/>
    </location>
</feature>
<dbReference type="GO" id="GO:0015153">
    <property type="term" value="F:rhamnose transmembrane transporter activity"/>
    <property type="evidence" value="ECO:0007669"/>
    <property type="project" value="InterPro"/>
</dbReference>
<feature type="transmembrane region" description="Helical" evidence="9">
    <location>
        <begin position="290"/>
        <end position="311"/>
    </location>
</feature>
<evidence type="ECO:0000256" key="4">
    <source>
        <dbReference type="ARBA" id="ARBA00022597"/>
    </source>
</evidence>
<gene>
    <name evidence="10" type="ORF">DFQ02_101133</name>
</gene>
<keyword evidence="5 9" id="KW-0812">Transmembrane</keyword>
<evidence type="ECO:0000256" key="3">
    <source>
        <dbReference type="ARBA" id="ARBA00022519"/>
    </source>
</evidence>
<feature type="transmembrane region" description="Helical" evidence="9">
    <location>
        <begin position="36"/>
        <end position="58"/>
    </location>
</feature>
<dbReference type="Pfam" id="PF06379">
    <property type="entry name" value="RhaT"/>
    <property type="match status" value="1"/>
</dbReference>
<dbReference type="Proteomes" id="UP000256629">
    <property type="component" value="Unassembled WGS sequence"/>
</dbReference>
<evidence type="ECO:0000256" key="2">
    <source>
        <dbReference type="ARBA" id="ARBA00022475"/>
    </source>
</evidence>
<dbReference type="GO" id="GO:0016020">
    <property type="term" value="C:membrane"/>
    <property type="evidence" value="ECO:0007669"/>
    <property type="project" value="InterPro"/>
</dbReference>
<organism evidence="10 11">
    <name type="scientific">Seonamhaeicola aphaedonensis</name>
    <dbReference type="NCBI Taxonomy" id="1461338"/>
    <lineage>
        <taxon>Bacteria</taxon>
        <taxon>Pseudomonadati</taxon>
        <taxon>Bacteroidota</taxon>
        <taxon>Flavobacteriia</taxon>
        <taxon>Flavobacteriales</taxon>
        <taxon>Flavobacteriaceae</taxon>
    </lineage>
</organism>
<evidence type="ECO:0000256" key="9">
    <source>
        <dbReference type="SAM" id="Phobius"/>
    </source>
</evidence>
<comment type="caution">
    <text evidence="10">The sequence shown here is derived from an EMBL/GenBank/DDBJ whole genome shotgun (WGS) entry which is preliminary data.</text>
</comment>
<proteinExistence type="predicted"/>
<keyword evidence="1" id="KW-0813">Transport</keyword>
<accession>A0A3D9HKV0</accession>
<feature type="transmembrane region" description="Helical" evidence="9">
    <location>
        <begin position="127"/>
        <end position="153"/>
    </location>
</feature>
<protein>
    <submittedName>
        <fullName evidence="10">L-rhamnose-H+ transport protein</fullName>
    </submittedName>
</protein>
<evidence type="ECO:0000313" key="10">
    <source>
        <dbReference type="EMBL" id="RED50110.1"/>
    </source>
</evidence>
<dbReference type="AlphaFoldDB" id="A0A3D9HKV0"/>
<dbReference type="GO" id="GO:0015293">
    <property type="term" value="F:symporter activity"/>
    <property type="evidence" value="ECO:0007669"/>
    <property type="project" value="UniProtKB-KW"/>
</dbReference>
<evidence type="ECO:0000256" key="5">
    <source>
        <dbReference type="ARBA" id="ARBA00022692"/>
    </source>
</evidence>
<evidence type="ECO:0000256" key="7">
    <source>
        <dbReference type="ARBA" id="ARBA00022989"/>
    </source>
</evidence>
<feature type="transmembrane region" description="Helical" evidence="9">
    <location>
        <begin position="6"/>
        <end position="24"/>
    </location>
</feature>
<evidence type="ECO:0000313" key="11">
    <source>
        <dbReference type="Proteomes" id="UP000256629"/>
    </source>
</evidence>
<dbReference type="InterPro" id="IPR004673">
    <property type="entry name" value="L-rhamnose-proton_sym_RhaT"/>
</dbReference>
<feature type="transmembrane region" description="Helical" evidence="9">
    <location>
        <begin position="97"/>
        <end position="121"/>
    </location>
</feature>
<keyword evidence="8 9" id="KW-0472">Membrane</keyword>
<reference evidence="10 11" key="1">
    <citation type="submission" date="2018-07" db="EMBL/GenBank/DDBJ databases">
        <title>Genomic Encyclopedia of Type Strains, Phase III (KMG-III): the genomes of soil and plant-associated and newly described type strains.</title>
        <authorList>
            <person name="Whitman W."/>
        </authorList>
    </citation>
    <scope>NUCLEOTIDE SEQUENCE [LARGE SCALE GENOMIC DNA]</scope>
    <source>
        <strain evidence="10 11">CECT 8487</strain>
    </source>
</reference>
<keyword evidence="2" id="KW-1003">Cell membrane</keyword>
<feature type="transmembrane region" description="Helical" evidence="9">
    <location>
        <begin position="70"/>
        <end position="90"/>
    </location>
</feature>
<evidence type="ECO:0000256" key="6">
    <source>
        <dbReference type="ARBA" id="ARBA00022847"/>
    </source>
</evidence>
<keyword evidence="4" id="KW-0762">Sugar transport</keyword>
<feature type="transmembrane region" description="Helical" evidence="9">
    <location>
        <begin position="174"/>
        <end position="199"/>
    </location>
</feature>
<dbReference type="OrthoDB" id="9777499at2"/>
<dbReference type="EMBL" id="QRDX01000001">
    <property type="protein sequence ID" value="RED50110.1"/>
    <property type="molecule type" value="Genomic_DNA"/>
</dbReference>
<feature type="transmembrane region" description="Helical" evidence="9">
    <location>
        <begin position="323"/>
        <end position="343"/>
    </location>
</feature>
<name>A0A3D9HKV0_9FLAO</name>
<evidence type="ECO:0000256" key="8">
    <source>
        <dbReference type="ARBA" id="ARBA00023136"/>
    </source>
</evidence>
<keyword evidence="3" id="KW-0997">Cell inner membrane</keyword>
<evidence type="ECO:0000256" key="1">
    <source>
        <dbReference type="ARBA" id="ARBA00022448"/>
    </source>
</evidence>